<evidence type="ECO:0000256" key="9">
    <source>
        <dbReference type="ARBA" id="ARBA00023242"/>
    </source>
</evidence>
<comment type="subcellular location">
    <subcellularLocation>
        <location evidence="2">Cytoplasm</location>
    </subcellularLocation>
    <subcellularLocation>
        <location evidence="1">Nucleus</location>
    </subcellularLocation>
</comment>
<evidence type="ECO:0000256" key="3">
    <source>
        <dbReference type="ARBA" id="ARBA00005665"/>
    </source>
</evidence>
<comment type="similarity">
    <text evidence="3">Belongs to the actin family. ARP6 subfamily.</text>
</comment>
<dbReference type="CDD" id="cd10210">
    <property type="entry name" value="ASKHA_NBD_Arp6"/>
    <property type="match status" value="1"/>
</dbReference>
<dbReference type="FunFam" id="3.90.640.10:FF:000040">
    <property type="entry name" value="Actin-like protein ARP6"/>
    <property type="match status" value="1"/>
</dbReference>
<keyword evidence="5" id="KW-0156">Chromatin regulator</keyword>
<feature type="region of interest" description="Disordered" evidence="10">
    <location>
        <begin position="387"/>
        <end position="448"/>
    </location>
</feature>
<name>R4XEH6_TAPDE</name>
<evidence type="ECO:0000313" key="12">
    <source>
        <dbReference type="Proteomes" id="UP000013776"/>
    </source>
</evidence>
<dbReference type="Pfam" id="PF00022">
    <property type="entry name" value="Actin"/>
    <property type="match status" value="1"/>
</dbReference>
<keyword evidence="12" id="KW-1185">Reference proteome</keyword>
<dbReference type="GO" id="GO:0005634">
    <property type="term" value="C:nucleus"/>
    <property type="evidence" value="ECO:0007669"/>
    <property type="project" value="UniProtKB-SubCell"/>
</dbReference>
<evidence type="ECO:0000256" key="4">
    <source>
        <dbReference type="ARBA" id="ARBA00022490"/>
    </source>
</evidence>
<dbReference type="eggNOG" id="KOG0680">
    <property type="taxonomic scope" value="Eukaryota"/>
</dbReference>
<evidence type="ECO:0000256" key="1">
    <source>
        <dbReference type="ARBA" id="ARBA00004123"/>
    </source>
</evidence>
<keyword evidence="8" id="KW-0804">Transcription</keyword>
<evidence type="ECO:0000256" key="10">
    <source>
        <dbReference type="SAM" id="MobiDB-lite"/>
    </source>
</evidence>
<protein>
    <recommendedName>
        <fullName evidence="13">Actin-related protein 6</fullName>
    </recommendedName>
</protein>
<evidence type="ECO:0000313" key="11">
    <source>
        <dbReference type="EMBL" id="CCG84166.1"/>
    </source>
</evidence>
<keyword evidence="9" id="KW-0539">Nucleus</keyword>
<dbReference type="InterPro" id="IPR004000">
    <property type="entry name" value="Actin"/>
</dbReference>
<evidence type="ECO:0008006" key="13">
    <source>
        <dbReference type="Google" id="ProtNLM"/>
    </source>
</evidence>
<feature type="compositionally biased region" description="Basic and acidic residues" evidence="10">
    <location>
        <begin position="399"/>
        <end position="422"/>
    </location>
</feature>
<dbReference type="PANTHER" id="PTHR11937">
    <property type="entry name" value="ACTIN"/>
    <property type="match status" value="1"/>
</dbReference>
<gene>
    <name evidence="11" type="ORF">TAPDE_004565</name>
</gene>
<dbReference type="GO" id="GO:0005737">
    <property type="term" value="C:cytoplasm"/>
    <property type="evidence" value="ECO:0007669"/>
    <property type="project" value="UniProtKB-SubCell"/>
</dbReference>
<evidence type="ECO:0000256" key="2">
    <source>
        <dbReference type="ARBA" id="ARBA00004496"/>
    </source>
</evidence>
<proteinExistence type="inferred from homology"/>
<dbReference type="Proteomes" id="UP000013776">
    <property type="component" value="Unassembled WGS sequence"/>
</dbReference>
<sequence>MLVIDNGAYTVKISNGEEILTIPNCVTRSKDNRRVHIADQSDDNTIPGTIQYRRPHEKGFLTNWEAEKSIWDYIFKMKYPQLDCSRECLLLTEPPHNFSTLQANCDEIVFEEYKFDSYIRCTPAALIPWGSLGCLRGPGRPPCQEVILVVDSGFSFTHITPVVDGEPVQENAKRLNVGGKLLTNVLKEMISFRQYNMMEETQLINQIKEECCYVTDDFDRDMDLARRGELSKNFILPDFSSNTPGYVADDRTVIDDEMQILTLKYELFSVPELLFRPSDIGLNQCGIPEGVMEAIRDLSEPVRALCLANIVLVGGNTKFPGFRARFEKDLRALAPSDFELGIYIPDDPITYTCQAGLAMARDTKHMDDAKVTRAEYLESNKKASLKFNASVGGPSTGRDTPDLAASKRRESKYDETSDRADTPRSFSPDTEPEDAQGGEQADEKMTDE</sequence>
<keyword evidence="6" id="KW-0805">Transcription regulation</keyword>
<dbReference type="InterPro" id="IPR043129">
    <property type="entry name" value="ATPase_NBD"/>
</dbReference>
<dbReference type="Gene3D" id="2.30.36.70">
    <property type="entry name" value="Actin, Chain A, domain 2"/>
    <property type="match status" value="1"/>
</dbReference>
<evidence type="ECO:0000256" key="5">
    <source>
        <dbReference type="ARBA" id="ARBA00022853"/>
    </source>
</evidence>
<dbReference type="OrthoDB" id="6220758at2759"/>
<dbReference type="EMBL" id="CAHR02000208">
    <property type="protein sequence ID" value="CCG84166.1"/>
    <property type="molecule type" value="Genomic_DNA"/>
</dbReference>
<dbReference type="Gene3D" id="3.90.640.10">
    <property type="entry name" value="Actin, Chain A, domain 4"/>
    <property type="match status" value="1"/>
</dbReference>
<evidence type="ECO:0000256" key="7">
    <source>
        <dbReference type="ARBA" id="ARBA00023159"/>
    </source>
</evidence>
<dbReference type="GO" id="GO:0006325">
    <property type="term" value="P:chromatin organization"/>
    <property type="evidence" value="ECO:0007669"/>
    <property type="project" value="UniProtKB-KW"/>
</dbReference>
<keyword evidence="4" id="KW-0963">Cytoplasm</keyword>
<comment type="caution">
    <text evidence="11">The sequence shown here is derived from an EMBL/GenBank/DDBJ whole genome shotgun (WGS) entry which is preliminary data.</text>
</comment>
<evidence type="ECO:0000256" key="6">
    <source>
        <dbReference type="ARBA" id="ARBA00023015"/>
    </source>
</evidence>
<accession>R4XEH6</accession>
<keyword evidence="7" id="KW-0010">Activator</keyword>
<dbReference type="VEuPathDB" id="FungiDB:TAPDE_004565"/>
<dbReference type="STRING" id="1097556.R4XEH6"/>
<organism evidence="11 12">
    <name type="scientific">Taphrina deformans (strain PYCC 5710 / ATCC 11124 / CBS 356.35 / IMI 108563 / JCM 9778 / NBRC 8474)</name>
    <name type="common">Peach leaf curl fungus</name>
    <name type="synonym">Lalaria deformans</name>
    <dbReference type="NCBI Taxonomy" id="1097556"/>
    <lineage>
        <taxon>Eukaryota</taxon>
        <taxon>Fungi</taxon>
        <taxon>Dikarya</taxon>
        <taxon>Ascomycota</taxon>
        <taxon>Taphrinomycotina</taxon>
        <taxon>Taphrinomycetes</taxon>
        <taxon>Taphrinales</taxon>
        <taxon>Taphrinaceae</taxon>
        <taxon>Taphrina</taxon>
    </lineage>
</organism>
<reference evidence="11 12" key="1">
    <citation type="journal article" date="2013" name="MBio">
        <title>Genome sequencing of the plant pathogen Taphrina deformans, the causal agent of peach leaf curl.</title>
        <authorList>
            <person name="Cisse O.H."/>
            <person name="Almeida J.M.G.C.F."/>
            <person name="Fonseca A."/>
            <person name="Kumar A.A."/>
            <person name="Salojaervi J."/>
            <person name="Overmyer K."/>
            <person name="Hauser P.M."/>
            <person name="Pagni M."/>
        </authorList>
    </citation>
    <scope>NUCLEOTIDE SEQUENCE [LARGE SCALE GENOMIC DNA]</scope>
    <source>
        <strain evidence="12">PYCC 5710 / ATCC 11124 / CBS 356.35 / IMI 108563 / JCM 9778 / NBRC 8474</strain>
    </source>
</reference>
<evidence type="ECO:0000256" key="8">
    <source>
        <dbReference type="ARBA" id="ARBA00023163"/>
    </source>
</evidence>
<dbReference type="SUPFAM" id="SSF53067">
    <property type="entry name" value="Actin-like ATPase domain"/>
    <property type="match status" value="2"/>
</dbReference>
<dbReference type="Gene3D" id="3.30.420.40">
    <property type="match status" value="2"/>
</dbReference>
<dbReference type="AlphaFoldDB" id="R4XEH6"/>
<dbReference type="SMART" id="SM00268">
    <property type="entry name" value="ACTIN"/>
    <property type="match status" value="1"/>
</dbReference>